<feature type="compositionally biased region" description="Polar residues" evidence="1">
    <location>
        <begin position="259"/>
        <end position="271"/>
    </location>
</feature>
<dbReference type="Gene3D" id="3.40.50.300">
    <property type="entry name" value="P-loop containing nucleotide triphosphate hydrolases"/>
    <property type="match status" value="1"/>
</dbReference>
<dbReference type="OrthoDB" id="4423012at2759"/>
<accession>A0A5N6Y910</accession>
<reference evidence="2" key="1">
    <citation type="submission" date="2019-04" db="EMBL/GenBank/DDBJ databases">
        <title>Friends and foes A comparative genomics study of 23 Aspergillus species from section Flavi.</title>
        <authorList>
            <consortium name="DOE Joint Genome Institute"/>
            <person name="Kjaerbolling I."/>
            <person name="Vesth T."/>
            <person name="Frisvad J.C."/>
            <person name="Nybo J.L."/>
            <person name="Theobald S."/>
            <person name="Kildgaard S."/>
            <person name="Isbrandt T."/>
            <person name="Kuo A."/>
            <person name="Sato A."/>
            <person name="Lyhne E.K."/>
            <person name="Kogle M.E."/>
            <person name="Wiebenga A."/>
            <person name="Kun R.S."/>
            <person name="Lubbers R.J."/>
            <person name="Makela M.R."/>
            <person name="Barry K."/>
            <person name="Chovatia M."/>
            <person name="Clum A."/>
            <person name="Daum C."/>
            <person name="Haridas S."/>
            <person name="He G."/>
            <person name="LaButti K."/>
            <person name="Lipzen A."/>
            <person name="Mondo S."/>
            <person name="Riley R."/>
            <person name="Salamov A."/>
            <person name="Simmons B.A."/>
            <person name="Magnuson J.K."/>
            <person name="Henrissat B."/>
            <person name="Mortensen U.H."/>
            <person name="Larsen T.O."/>
            <person name="Devries R.P."/>
            <person name="Grigoriev I.V."/>
            <person name="Machida M."/>
            <person name="Baker S.E."/>
            <person name="Andersen M.R."/>
        </authorList>
    </citation>
    <scope>NUCLEOTIDE SEQUENCE</scope>
    <source>
        <strain evidence="2">CBS 117612</strain>
    </source>
</reference>
<dbReference type="InterPro" id="IPR027417">
    <property type="entry name" value="P-loop_NTPase"/>
</dbReference>
<dbReference type="AlphaFoldDB" id="A0A5N6Y910"/>
<name>A0A5N6Y910_9EURO</name>
<dbReference type="EMBL" id="ML737150">
    <property type="protein sequence ID" value="KAE8340180.1"/>
    <property type="molecule type" value="Genomic_DNA"/>
</dbReference>
<proteinExistence type="predicted"/>
<dbReference type="Proteomes" id="UP000325558">
    <property type="component" value="Unassembled WGS sequence"/>
</dbReference>
<feature type="region of interest" description="Disordered" evidence="1">
    <location>
        <begin position="55"/>
        <end position="80"/>
    </location>
</feature>
<evidence type="ECO:0000313" key="2">
    <source>
        <dbReference type="EMBL" id="KAE8340180.1"/>
    </source>
</evidence>
<gene>
    <name evidence="2" type="ORF">BDV24DRAFT_164632</name>
</gene>
<sequence length="271" mass="29427">MGSYALGRSMRPAEITESGRAFVQPEFRKQPTEGRWARPGVKIVVVPDRVKAVQAPAGQPGEPGEPGQPAPTTDPFGLPEEALNDADLIVPRTIIAGDVDVDAISKVEGHVQRILAEGRGRVDGASIVRPPMSRETLKTLIDKLARAPKMTAKDGWILRVGSSTPAGPLPRRLEEKVPRETMDVTDIVVTTVMNPRELVKRGFKPNVVIFDEASFFRDPELFHALSILSRVNRVHMVGITNSLPLLPSHSRARGGGVSRHSNASISLVTRP</sequence>
<evidence type="ECO:0000256" key="1">
    <source>
        <dbReference type="SAM" id="MobiDB-lite"/>
    </source>
</evidence>
<feature type="compositionally biased region" description="Low complexity" evidence="1">
    <location>
        <begin position="55"/>
        <end position="71"/>
    </location>
</feature>
<protein>
    <submittedName>
        <fullName evidence="2">Uncharacterized protein</fullName>
    </submittedName>
</protein>
<feature type="region of interest" description="Disordered" evidence="1">
    <location>
        <begin position="248"/>
        <end position="271"/>
    </location>
</feature>
<organism evidence="2">
    <name type="scientific">Aspergillus arachidicola</name>
    <dbReference type="NCBI Taxonomy" id="656916"/>
    <lineage>
        <taxon>Eukaryota</taxon>
        <taxon>Fungi</taxon>
        <taxon>Dikarya</taxon>
        <taxon>Ascomycota</taxon>
        <taxon>Pezizomycotina</taxon>
        <taxon>Eurotiomycetes</taxon>
        <taxon>Eurotiomycetidae</taxon>
        <taxon>Eurotiales</taxon>
        <taxon>Aspergillaceae</taxon>
        <taxon>Aspergillus</taxon>
        <taxon>Aspergillus subgen. Circumdati</taxon>
    </lineage>
</organism>